<dbReference type="Proteomes" id="UP000681341">
    <property type="component" value="Unassembled WGS sequence"/>
</dbReference>
<dbReference type="Gene3D" id="3.40.190.10">
    <property type="entry name" value="Periplasmic binding protein-like II"/>
    <property type="match status" value="1"/>
</dbReference>
<comment type="caution">
    <text evidence="4">The sequence shown here is derived from an EMBL/GenBank/DDBJ whole genome shotgun (WGS) entry which is preliminary data.</text>
</comment>
<evidence type="ECO:0000256" key="1">
    <source>
        <dbReference type="ARBA" id="ARBA00008520"/>
    </source>
</evidence>
<keyword evidence="5" id="KW-1185">Reference proteome</keyword>
<protein>
    <submittedName>
        <fullName evidence="4">Extracellular solute-binding protein</fullName>
    </submittedName>
</protein>
<name>A0ABS3U1B6_9ACTN</name>
<dbReference type="PANTHER" id="PTHR30061:SF50">
    <property type="entry name" value="MALTOSE_MALTODEXTRIN-BINDING PERIPLASMIC PROTEIN"/>
    <property type="match status" value="1"/>
</dbReference>
<organism evidence="4 5">
    <name type="scientific">Glycomyces niveus</name>
    <dbReference type="NCBI Taxonomy" id="2820287"/>
    <lineage>
        <taxon>Bacteria</taxon>
        <taxon>Bacillati</taxon>
        <taxon>Actinomycetota</taxon>
        <taxon>Actinomycetes</taxon>
        <taxon>Glycomycetales</taxon>
        <taxon>Glycomycetaceae</taxon>
        <taxon>Glycomyces</taxon>
    </lineage>
</organism>
<gene>
    <name evidence="4" type="ORF">J5V16_07025</name>
</gene>
<dbReference type="Pfam" id="PF13416">
    <property type="entry name" value="SBP_bac_8"/>
    <property type="match status" value="1"/>
</dbReference>
<dbReference type="InterPro" id="IPR006059">
    <property type="entry name" value="SBP"/>
</dbReference>
<comment type="similarity">
    <text evidence="1">Belongs to the bacterial solute-binding protein 1 family.</text>
</comment>
<evidence type="ECO:0000256" key="2">
    <source>
        <dbReference type="ARBA" id="ARBA00022448"/>
    </source>
</evidence>
<dbReference type="SUPFAM" id="SSF53850">
    <property type="entry name" value="Periplasmic binding protein-like II"/>
    <property type="match status" value="1"/>
</dbReference>
<dbReference type="PANTHER" id="PTHR30061">
    <property type="entry name" value="MALTOSE-BINDING PERIPLASMIC PROTEIN"/>
    <property type="match status" value="1"/>
</dbReference>
<sequence>MKRKTVLLGGAGGAALALLGSACSNGETGGPATLTFWHGYTEADGDVLQGIVDDFNASQSDITINTEVKTWASIDDTLLTALSAGEGPDIVAMPAERLPVYADKGAFAELTGFYADDSSNTANLIPGAVSMIEVEGTKYGVPTGFVPLAVYYNTALFEAGGVTDFPGTWDEWVAAAKQLTIDEDGDGTPEQYGVVLPDHATVANGLWPSLFYGNGGDIVKEEVDAVIDSPENAATLEYWRKAIVDDKISPTGIDGVGADELFGAGKAAMTIGGPWMASIAAENGIDCAIAAIPAGPAAQAASAIGVSMAVTVDADDNARAAAEKFFAFFLNDENAAAWSLGSGWPPLRTDVPAEAVNSNPVVASLTEIADLGRPLLPGVVNSVDVLAAVDELTQRAIAGEDIAGLLAEAQGTIQDALG</sequence>
<dbReference type="PROSITE" id="PS51257">
    <property type="entry name" value="PROKAR_LIPOPROTEIN"/>
    <property type="match status" value="1"/>
</dbReference>
<keyword evidence="2" id="KW-0813">Transport</keyword>
<reference evidence="4 5" key="1">
    <citation type="submission" date="2021-03" db="EMBL/GenBank/DDBJ databases">
        <title>Glycomyces sp. nov., a novel actinomycete isolated from soil.</title>
        <authorList>
            <person name="Yang X."/>
            <person name="Xu X."/>
        </authorList>
    </citation>
    <scope>NUCLEOTIDE SEQUENCE [LARGE SCALE GENOMIC DNA]</scope>
    <source>
        <strain evidence="4 5">NEAU-S30</strain>
    </source>
</reference>
<evidence type="ECO:0000256" key="3">
    <source>
        <dbReference type="ARBA" id="ARBA00022729"/>
    </source>
</evidence>
<dbReference type="RefSeq" id="WP_208495367.1">
    <property type="nucleotide sequence ID" value="NZ_JAGFNP010000003.1"/>
</dbReference>
<accession>A0ABS3U1B6</accession>
<evidence type="ECO:0000313" key="4">
    <source>
        <dbReference type="EMBL" id="MBO3732570.1"/>
    </source>
</evidence>
<proteinExistence type="inferred from homology"/>
<dbReference type="EMBL" id="JAGFNP010000003">
    <property type="protein sequence ID" value="MBO3732570.1"/>
    <property type="molecule type" value="Genomic_DNA"/>
</dbReference>
<evidence type="ECO:0000313" key="5">
    <source>
        <dbReference type="Proteomes" id="UP000681341"/>
    </source>
</evidence>
<keyword evidence="3" id="KW-0732">Signal</keyword>